<proteinExistence type="predicted"/>
<gene>
    <name evidence="2" type="ORF">DWW10_21555</name>
</gene>
<reference evidence="2 3" key="1">
    <citation type="submission" date="2018-08" db="EMBL/GenBank/DDBJ databases">
        <title>A genome reference for cultivated species of the human gut microbiota.</title>
        <authorList>
            <person name="Zou Y."/>
            <person name="Xue W."/>
            <person name="Luo G."/>
        </authorList>
    </citation>
    <scope>NUCLEOTIDE SEQUENCE [LARGE SCALE GENOMIC DNA]</scope>
    <source>
        <strain evidence="2 3">AF14-32</strain>
    </source>
</reference>
<evidence type="ECO:0000256" key="1">
    <source>
        <dbReference type="SAM" id="SignalP"/>
    </source>
</evidence>
<feature type="signal peptide" evidence="1">
    <location>
        <begin position="1"/>
        <end position="23"/>
    </location>
</feature>
<name>A0A412XU35_9BACE</name>
<dbReference type="Proteomes" id="UP000283850">
    <property type="component" value="Unassembled WGS sequence"/>
</dbReference>
<keyword evidence="1" id="KW-0732">Signal</keyword>
<evidence type="ECO:0000313" key="2">
    <source>
        <dbReference type="EMBL" id="RGV48812.1"/>
    </source>
</evidence>
<feature type="chain" id="PRO_5019074053" description="Major fimbrial subunit protein N-terminal domain-containing protein" evidence="1">
    <location>
        <begin position="24"/>
        <end position="650"/>
    </location>
</feature>
<protein>
    <recommendedName>
        <fullName evidence="4">Major fimbrial subunit protein N-terminal domain-containing protein</fullName>
    </recommendedName>
</protein>
<dbReference type="AlphaFoldDB" id="A0A412XU35"/>
<organism evidence="2 3">
    <name type="scientific">Bacteroides intestinalis</name>
    <dbReference type="NCBI Taxonomy" id="329854"/>
    <lineage>
        <taxon>Bacteria</taxon>
        <taxon>Pseudomonadati</taxon>
        <taxon>Bacteroidota</taxon>
        <taxon>Bacteroidia</taxon>
        <taxon>Bacteroidales</taxon>
        <taxon>Bacteroidaceae</taxon>
        <taxon>Bacteroides</taxon>
    </lineage>
</organism>
<dbReference type="PROSITE" id="PS51257">
    <property type="entry name" value="PROKAR_LIPOPROTEIN"/>
    <property type="match status" value="1"/>
</dbReference>
<accession>A0A412XU35</accession>
<dbReference type="EMBL" id="QRZF01000021">
    <property type="protein sequence ID" value="RGV48812.1"/>
    <property type="molecule type" value="Genomic_DNA"/>
</dbReference>
<sequence>MNIKNKSLLLAAGFLLAASTLFVSCTNESLTEAPAGPDEPDNDNSRTEVQLILKNNLTLKTSVPASRAGDAIATEDENFIKTLDVYVFGSLTEDGPYTFQELHYYRDDASLTHLTGIKSFSFDLNPGAEANTTTGLLKLTKGLFVKFYCIANRTQLYGVDAAGTLQPYDYFSSLVQTAPGQSANTVTPGVPTETNFLKLQTQLINPEGATENDIFVSPLPMTGAYTTPLDLTDFSSATRAQIGFRLSRMVARFDIVNVAEESRFTVEGISMSNGRSASRFFPIEPLKTKDETNGDLITYPERKVKPDMQHKPTDAEPKLNITQGAFYTWPSLKDDGGYLILKGMYDINMSESKPVMYKIPFKQMVNGVGTYIEVNYNHRYTIEITKADPLRLEVNLKVTDWEEDVELDDYTPDNDFDRNTPLTLETGAVGAYVTDKGQVTLMPEAASEFAFVMGSNATLKSELVFQDGSEEWLELASAPVTRATSQNTKYTVTTVDAKLADVSKLLPVIIRLTNPASGMRKDIKVFATKGPEVTLVKEEGNTGTFDAQTLTATIENTAGKTIKLHVVSESRSDGAEPPSITTGSTAVVDGGITWLTVSENVDTAAGDYTLTLGDAQTLPAEATVTFTSKASTVATTVKVVLKEATPAPAP</sequence>
<comment type="caution">
    <text evidence="2">The sequence shown here is derived from an EMBL/GenBank/DDBJ whole genome shotgun (WGS) entry which is preliminary data.</text>
</comment>
<evidence type="ECO:0008006" key="4">
    <source>
        <dbReference type="Google" id="ProtNLM"/>
    </source>
</evidence>
<evidence type="ECO:0000313" key="3">
    <source>
        <dbReference type="Proteomes" id="UP000283850"/>
    </source>
</evidence>